<evidence type="ECO:0000313" key="10">
    <source>
        <dbReference type="Proteomes" id="UP000305451"/>
    </source>
</evidence>
<feature type="domain" description="PTS EIIA type-4" evidence="8">
    <location>
        <begin position="1"/>
        <end position="123"/>
    </location>
</feature>
<evidence type="ECO:0000256" key="3">
    <source>
        <dbReference type="ARBA" id="ARBA00022490"/>
    </source>
</evidence>
<keyword evidence="7" id="KW-0418">Kinase</keyword>
<name>A0A4S2HCC6_9PROT</name>
<dbReference type="PROSITE" id="PS51096">
    <property type="entry name" value="PTS_EIIA_TYPE_4"/>
    <property type="match status" value="1"/>
</dbReference>
<dbReference type="GO" id="GO:0016301">
    <property type="term" value="F:kinase activity"/>
    <property type="evidence" value="ECO:0007669"/>
    <property type="project" value="UniProtKB-KW"/>
</dbReference>
<comment type="subcellular location">
    <subcellularLocation>
        <location evidence="1">Cytoplasm</location>
    </subcellularLocation>
</comment>
<dbReference type="CDD" id="cd00006">
    <property type="entry name" value="PTS_IIA_man"/>
    <property type="match status" value="1"/>
</dbReference>
<evidence type="ECO:0000256" key="2">
    <source>
        <dbReference type="ARBA" id="ARBA00022448"/>
    </source>
</evidence>
<dbReference type="PANTHER" id="PTHR33799">
    <property type="entry name" value="PTS PERMEASE-RELATED-RELATED"/>
    <property type="match status" value="1"/>
</dbReference>
<dbReference type="Pfam" id="PF03610">
    <property type="entry name" value="EIIA-man"/>
    <property type="match status" value="1"/>
</dbReference>
<dbReference type="EMBL" id="SRXV01000002">
    <property type="protein sequence ID" value="TGY93122.1"/>
    <property type="molecule type" value="Genomic_DNA"/>
</dbReference>
<evidence type="ECO:0000256" key="5">
    <source>
        <dbReference type="ARBA" id="ARBA00022679"/>
    </source>
</evidence>
<dbReference type="GO" id="GO:0009401">
    <property type="term" value="P:phosphoenolpyruvate-dependent sugar phosphotransferase system"/>
    <property type="evidence" value="ECO:0007669"/>
    <property type="project" value="UniProtKB-KW"/>
</dbReference>
<proteinExistence type="predicted"/>
<dbReference type="InterPro" id="IPR033887">
    <property type="entry name" value="PTS_IIA_man"/>
</dbReference>
<dbReference type="RefSeq" id="WP_135944839.1">
    <property type="nucleotide sequence ID" value="NZ_BMEI01000002.1"/>
</dbReference>
<dbReference type="OrthoDB" id="9794368at2"/>
<dbReference type="InterPro" id="IPR051471">
    <property type="entry name" value="Bacterial_PTS_sugar_comp"/>
</dbReference>
<dbReference type="GO" id="GO:0016020">
    <property type="term" value="C:membrane"/>
    <property type="evidence" value="ECO:0007669"/>
    <property type="project" value="InterPro"/>
</dbReference>
<keyword evidence="4 9" id="KW-0762">Sugar transport</keyword>
<dbReference type="InterPro" id="IPR036662">
    <property type="entry name" value="PTS_EIIA_man-typ_sf"/>
</dbReference>
<sequence length="134" mass="13980">MIGIVVVTHGHLADELVAATEHVVGPLDACNAISIGPDDDMEKRREDIREAVADVDQGDGVVILTDMFGGTPSNLSISLLEKDKVEVIAGANLPMMIKLAEARSDTGLKALAEAASEAGRRYIAVASTILDGNA</sequence>
<evidence type="ECO:0000256" key="6">
    <source>
        <dbReference type="ARBA" id="ARBA00022683"/>
    </source>
</evidence>
<keyword evidence="5" id="KW-0808">Transferase</keyword>
<accession>A0A4S2HCC6</accession>
<dbReference type="PANTHER" id="PTHR33799:SF1">
    <property type="entry name" value="PTS SYSTEM MANNOSE-SPECIFIC EIIAB COMPONENT-RELATED"/>
    <property type="match status" value="1"/>
</dbReference>
<dbReference type="SUPFAM" id="SSF53062">
    <property type="entry name" value="PTS system fructose IIA component-like"/>
    <property type="match status" value="1"/>
</dbReference>
<comment type="caution">
    <text evidence="9">The sequence shown here is derived from an EMBL/GenBank/DDBJ whole genome shotgun (WGS) entry which is preliminary data.</text>
</comment>
<dbReference type="Gene3D" id="3.40.50.510">
    <property type="entry name" value="Phosphotransferase system, mannose-type IIA component"/>
    <property type="match status" value="1"/>
</dbReference>
<evidence type="ECO:0000256" key="4">
    <source>
        <dbReference type="ARBA" id="ARBA00022597"/>
    </source>
</evidence>
<evidence type="ECO:0000256" key="1">
    <source>
        <dbReference type="ARBA" id="ARBA00004496"/>
    </source>
</evidence>
<organism evidence="9 10">
    <name type="scientific">Marinicauda pacifica</name>
    <dbReference type="NCBI Taxonomy" id="1133559"/>
    <lineage>
        <taxon>Bacteria</taxon>
        <taxon>Pseudomonadati</taxon>
        <taxon>Pseudomonadota</taxon>
        <taxon>Alphaproteobacteria</taxon>
        <taxon>Maricaulales</taxon>
        <taxon>Maricaulaceae</taxon>
        <taxon>Marinicauda</taxon>
    </lineage>
</organism>
<keyword evidence="6" id="KW-0598">Phosphotransferase system</keyword>
<keyword evidence="3" id="KW-0963">Cytoplasm</keyword>
<evidence type="ECO:0000313" key="9">
    <source>
        <dbReference type="EMBL" id="TGY93122.1"/>
    </source>
</evidence>
<gene>
    <name evidence="9" type="ORF">E5162_08650</name>
</gene>
<reference evidence="9 10" key="1">
    <citation type="journal article" date="2013" name="Int. J. Syst. Evol. Microbiol.">
        <title>Marinicauda pacifica gen. nov., sp. nov., a prosthecate alphaproteobacterium of the family Hyphomonadaceae isolated from deep seawater.</title>
        <authorList>
            <person name="Zhang X.Y."/>
            <person name="Li G.W."/>
            <person name="Wang C.S."/>
            <person name="Zhang Y.J."/>
            <person name="Xu X.W."/>
            <person name="Li H."/>
            <person name="Liu A."/>
            <person name="Liu C."/>
            <person name="Xie B.B."/>
            <person name="Qin Q.L."/>
            <person name="Xu Z."/>
            <person name="Chen X.L."/>
            <person name="Zhou B.C."/>
            <person name="Zhang Y.Z."/>
        </authorList>
    </citation>
    <scope>NUCLEOTIDE SEQUENCE [LARGE SCALE GENOMIC DNA]</scope>
    <source>
        <strain evidence="9 10">P-1 km-3</strain>
    </source>
</reference>
<dbReference type="InterPro" id="IPR004701">
    <property type="entry name" value="PTS_EIIA_man-typ"/>
</dbReference>
<dbReference type="AlphaFoldDB" id="A0A4S2HCC6"/>
<evidence type="ECO:0000259" key="8">
    <source>
        <dbReference type="PROSITE" id="PS51096"/>
    </source>
</evidence>
<keyword evidence="10" id="KW-1185">Reference proteome</keyword>
<dbReference type="Proteomes" id="UP000305451">
    <property type="component" value="Unassembled WGS sequence"/>
</dbReference>
<protein>
    <submittedName>
        <fullName evidence="9">PTS sugar transporter subunit IIA</fullName>
    </submittedName>
</protein>
<dbReference type="GO" id="GO:0005737">
    <property type="term" value="C:cytoplasm"/>
    <property type="evidence" value="ECO:0007669"/>
    <property type="project" value="UniProtKB-SubCell"/>
</dbReference>
<evidence type="ECO:0000256" key="7">
    <source>
        <dbReference type="ARBA" id="ARBA00022777"/>
    </source>
</evidence>
<keyword evidence="2" id="KW-0813">Transport</keyword>